<dbReference type="PANTHER" id="PTHR13531">
    <property type="entry name" value="GEO07735P1-RELATED-RELATED"/>
    <property type="match status" value="1"/>
</dbReference>
<dbReference type="Proteomes" id="UP001591681">
    <property type="component" value="Unassembled WGS sequence"/>
</dbReference>
<evidence type="ECO:0000313" key="9">
    <source>
        <dbReference type="Proteomes" id="UP001591681"/>
    </source>
</evidence>
<reference evidence="8 9" key="1">
    <citation type="submission" date="2024-09" db="EMBL/GenBank/DDBJ databases">
        <title>A chromosome-level genome assembly of Gray's grenadier anchovy, Coilia grayii.</title>
        <authorList>
            <person name="Fu Z."/>
        </authorList>
    </citation>
    <scope>NUCLEOTIDE SEQUENCE [LARGE SCALE GENOMIC DNA]</scope>
    <source>
        <strain evidence="8">G4</strain>
        <tissue evidence="8">Muscle</tissue>
    </source>
</reference>
<evidence type="ECO:0000256" key="7">
    <source>
        <dbReference type="SAM" id="Phobius"/>
    </source>
</evidence>
<proteinExistence type="predicted"/>
<evidence type="ECO:0000256" key="2">
    <source>
        <dbReference type="ARBA" id="ARBA00004141"/>
    </source>
</evidence>
<feature type="transmembrane region" description="Helical" evidence="7">
    <location>
        <begin position="46"/>
        <end position="67"/>
    </location>
</feature>
<dbReference type="GO" id="GO:0016020">
    <property type="term" value="C:membrane"/>
    <property type="evidence" value="ECO:0007669"/>
    <property type="project" value="UniProtKB-SubCell"/>
</dbReference>
<dbReference type="PANTHER" id="PTHR13531:SF4">
    <property type="entry name" value="TRANSMEMBRANE PROTEIN 17B"/>
    <property type="match status" value="1"/>
</dbReference>
<evidence type="ECO:0008006" key="10">
    <source>
        <dbReference type="Google" id="ProtNLM"/>
    </source>
</evidence>
<keyword evidence="9" id="KW-1185">Reference proteome</keyword>
<organism evidence="8 9">
    <name type="scientific">Coilia grayii</name>
    <name type="common">Gray's grenadier anchovy</name>
    <dbReference type="NCBI Taxonomy" id="363190"/>
    <lineage>
        <taxon>Eukaryota</taxon>
        <taxon>Metazoa</taxon>
        <taxon>Chordata</taxon>
        <taxon>Craniata</taxon>
        <taxon>Vertebrata</taxon>
        <taxon>Euteleostomi</taxon>
        <taxon>Actinopterygii</taxon>
        <taxon>Neopterygii</taxon>
        <taxon>Teleostei</taxon>
        <taxon>Clupei</taxon>
        <taxon>Clupeiformes</taxon>
        <taxon>Clupeoidei</taxon>
        <taxon>Engraulidae</taxon>
        <taxon>Coilinae</taxon>
        <taxon>Coilia</taxon>
    </lineage>
</organism>
<evidence type="ECO:0000256" key="3">
    <source>
        <dbReference type="ARBA" id="ARBA00022692"/>
    </source>
</evidence>
<keyword evidence="4 7" id="KW-1133">Transmembrane helix</keyword>
<dbReference type="AlphaFoldDB" id="A0ABD1K014"/>
<name>A0ABD1K014_9TELE</name>
<dbReference type="EMBL" id="JBHFQA010000010">
    <property type="protein sequence ID" value="KAL2092268.1"/>
    <property type="molecule type" value="Genomic_DNA"/>
</dbReference>
<evidence type="ECO:0000256" key="5">
    <source>
        <dbReference type="ARBA" id="ARBA00023136"/>
    </source>
</evidence>
<keyword evidence="5 7" id="KW-0472">Membrane</keyword>
<accession>A0ABD1K014</accession>
<sequence length="224" mass="25692">MPVFYTPLPRNIRMGLANLSGSVFANNRTRDSCDFRDNSDKADNEVVAHLPLQMLMYFNIYFFPFWWLSEVVMLELKFPLLPAYYQALLVTGVVLLTIFEILRIYLGYVGNLEEKVPELAGFWLLTFFFQLPILLFFVTDEGILIAPLERAVHAVYLLFLLAETLASFLALRNMSRKLTLQFHLRQFAEVQSLHPMDVAHAFANSSYGRSVLPMPTAEDVRAGN</sequence>
<dbReference type="Pfam" id="PF09799">
    <property type="entry name" value="Transmemb_17"/>
    <property type="match status" value="1"/>
</dbReference>
<feature type="transmembrane region" description="Helical" evidence="7">
    <location>
        <begin position="87"/>
        <end position="108"/>
    </location>
</feature>
<keyword evidence="3 7" id="KW-0812">Transmembrane</keyword>
<evidence type="ECO:0000313" key="8">
    <source>
        <dbReference type="EMBL" id="KAL2092268.1"/>
    </source>
</evidence>
<feature type="transmembrane region" description="Helical" evidence="7">
    <location>
        <begin position="151"/>
        <end position="171"/>
    </location>
</feature>
<evidence type="ECO:0000256" key="6">
    <source>
        <dbReference type="ARBA" id="ARBA00023273"/>
    </source>
</evidence>
<dbReference type="InterPro" id="IPR019184">
    <property type="entry name" value="Uncharacterised_TM-17"/>
</dbReference>
<keyword evidence="6" id="KW-0966">Cell projection</keyword>
<dbReference type="GO" id="GO:0005929">
    <property type="term" value="C:cilium"/>
    <property type="evidence" value="ECO:0007669"/>
    <property type="project" value="UniProtKB-SubCell"/>
</dbReference>
<gene>
    <name evidence="8" type="ORF">ACEWY4_012066</name>
</gene>
<evidence type="ECO:0000256" key="4">
    <source>
        <dbReference type="ARBA" id="ARBA00022989"/>
    </source>
</evidence>
<comment type="caution">
    <text evidence="8">The sequence shown here is derived from an EMBL/GenBank/DDBJ whole genome shotgun (WGS) entry which is preliminary data.</text>
</comment>
<protein>
    <recommendedName>
        <fullName evidence="10">Transmembrane protein 17</fullName>
    </recommendedName>
</protein>
<evidence type="ECO:0000256" key="1">
    <source>
        <dbReference type="ARBA" id="ARBA00004138"/>
    </source>
</evidence>
<comment type="subcellular location">
    <subcellularLocation>
        <location evidence="1">Cell projection</location>
        <location evidence="1">Cilium</location>
    </subcellularLocation>
    <subcellularLocation>
        <location evidence="2">Membrane</location>
        <topology evidence="2">Multi-pass membrane protein</topology>
    </subcellularLocation>
</comment>
<feature type="transmembrane region" description="Helical" evidence="7">
    <location>
        <begin position="120"/>
        <end position="139"/>
    </location>
</feature>